<dbReference type="Gene3D" id="3.90.1200.10">
    <property type="match status" value="1"/>
</dbReference>
<dbReference type="SUPFAM" id="SSF56112">
    <property type="entry name" value="Protein kinase-like (PK-like)"/>
    <property type="match status" value="1"/>
</dbReference>
<comment type="caution">
    <text evidence="2">The sequence shown here is derived from an EMBL/GenBank/DDBJ whole genome shotgun (WGS) entry which is preliminary data.</text>
</comment>
<feature type="domain" description="Aminoglycoside phosphotransferase" evidence="1">
    <location>
        <begin position="36"/>
        <end position="239"/>
    </location>
</feature>
<protein>
    <recommendedName>
        <fullName evidence="1">Aminoglycoside phosphotransferase domain-containing protein</fullName>
    </recommendedName>
</protein>
<dbReference type="InterPro" id="IPR011009">
    <property type="entry name" value="Kinase-like_dom_sf"/>
</dbReference>
<reference evidence="2 3" key="1">
    <citation type="submission" date="2019-07" db="EMBL/GenBank/DDBJ databases">
        <title>Whole genome shotgun sequence of Cellulomonas xylanilytica NBRC 101102.</title>
        <authorList>
            <person name="Hosoyama A."/>
            <person name="Uohara A."/>
            <person name="Ohji S."/>
            <person name="Ichikawa N."/>
        </authorList>
    </citation>
    <scope>NUCLEOTIDE SEQUENCE [LARGE SCALE GENOMIC DNA]</scope>
    <source>
        <strain evidence="2 3">NBRC 101102</strain>
    </source>
</reference>
<sequence>MSGAALPGLHPGQQAAVDTWFPGAVLVADHSWPLPGRTVLRLHHQGRDLVVKAGRPDDHHMDREIAAHSEVVAPLAERALAPRLLRAAPSLRLLATTWLPGVLVEGTPAEQDPQVFRQAGRVLAVLHAQRSRPGDDHELRADARSLAWLRGEHRIADEVVARLRAELAQPVPARTLVPTHGDWQPRNWLVDDGRVSAIDFGRTDWRPAATDLARLHARQFRGRPDLERAFLDGYGGDPREPVTWRRDRIRDAIGTAAWAYQVGDVLFEQEGHRMIADVLDGS</sequence>
<gene>
    <name evidence="2" type="ORF">CXY01_40450</name>
</gene>
<dbReference type="InterPro" id="IPR002575">
    <property type="entry name" value="Aminoglycoside_PTrfase"/>
</dbReference>
<name>A0A510VEG4_9CELL</name>
<organism evidence="2 3">
    <name type="scientific">Cellulomonas xylanilytica</name>
    <dbReference type="NCBI Taxonomy" id="233583"/>
    <lineage>
        <taxon>Bacteria</taxon>
        <taxon>Bacillati</taxon>
        <taxon>Actinomycetota</taxon>
        <taxon>Actinomycetes</taxon>
        <taxon>Micrococcales</taxon>
        <taxon>Cellulomonadaceae</taxon>
        <taxon>Cellulomonas</taxon>
    </lineage>
</organism>
<dbReference type="Proteomes" id="UP000321118">
    <property type="component" value="Unassembled WGS sequence"/>
</dbReference>
<dbReference type="AlphaFoldDB" id="A0A510VEG4"/>
<evidence type="ECO:0000259" key="1">
    <source>
        <dbReference type="Pfam" id="PF01636"/>
    </source>
</evidence>
<dbReference type="EMBL" id="BJUB01000017">
    <property type="protein sequence ID" value="GEK23525.1"/>
    <property type="molecule type" value="Genomic_DNA"/>
</dbReference>
<keyword evidence="3" id="KW-1185">Reference proteome</keyword>
<proteinExistence type="predicted"/>
<dbReference type="RefSeq" id="WP_246125518.1">
    <property type="nucleotide sequence ID" value="NZ_BJUB01000017.1"/>
</dbReference>
<accession>A0A510VEG4</accession>
<evidence type="ECO:0000313" key="3">
    <source>
        <dbReference type="Proteomes" id="UP000321118"/>
    </source>
</evidence>
<dbReference type="Pfam" id="PF01636">
    <property type="entry name" value="APH"/>
    <property type="match status" value="1"/>
</dbReference>
<evidence type="ECO:0000313" key="2">
    <source>
        <dbReference type="EMBL" id="GEK23525.1"/>
    </source>
</evidence>